<dbReference type="EMBL" id="CADIJQ010000001">
    <property type="protein sequence ID" value="CAB3677281.1"/>
    <property type="molecule type" value="Genomic_DNA"/>
</dbReference>
<keyword evidence="1" id="KW-1133">Transmembrane helix</keyword>
<gene>
    <name evidence="2" type="ORF">LMG3441_01396</name>
</gene>
<feature type="transmembrane region" description="Helical" evidence="1">
    <location>
        <begin position="29"/>
        <end position="49"/>
    </location>
</feature>
<keyword evidence="3" id="KW-1185">Reference proteome</keyword>
<sequence length="89" mass="9648">MFLFILFWIVLALVVGVLAVGRGRKGFGWTILACLISPPLAAAFLFAIADRSPHAREPVPPTHLVCLHCDGRILRDARVCRHCGADVAA</sequence>
<keyword evidence="1" id="KW-0812">Transmembrane</keyword>
<dbReference type="AlphaFoldDB" id="A0A6S6ZF75"/>
<evidence type="ECO:0000313" key="3">
    <source>
        <dbReference type="Proteomes" id="UP000494269"/>
    </source>
</evidence>
<evidence type="ECO:0000313" key="2">
    <source>
        <dbReference type="EMBL" id="CAB3677281.1"/>
    </source>
</evidence>
<dbReference type="RefSeq" id="WP_342065828.1">
    <property type="nucleotide sequence ID" value="NZ_JASATM010000002.1"/>
</dbReference>
<dbReference type="Proteomes" id="UP000494269">
    <property type="component" value="Unassembled WGS sequence"/>
</dbReference>
<evidence type="ECO:0008006" key="4">
    <source>
        <dbReference type="Google" id="ProtNLM"/>
    </source>
</evidence>
<evidence type="ECO:0000256" key="1">
    <source>
        <dbReference type="SAM" id="Phobius"/>
    </source>
</evidence>
<proteinExistence type="predicted"/>
<organism evidence="2 3">
    <name type="scientific">Achromobacter kerstersii</name>
    <dbReference type="NCBI Taxonomy" id="1353890"/>
    <lineage>
        <taxon>Bacteria</taxon>
        <taxon>Pseudomonadati</taxon>
        <taxon>Pseudomonadota</taxon>
        <taxon>Betaproteobacteria</taxon>
        <taxon>Burkholderiales</taxon>
        <taxon>Alcaligenaceae</taxon>
        <taxon>Achromobacter</taxon>
    </lineage>
</organism>
<protein>
    <recommendedName>
        <fullName evidence="4">Zinc-ribbon domain-containing protein</fullName>
    </recommendedName>
</protein>
<keyword evidence="1" id="KW-0472">Membrane</keyword>
<reference evidence="2 3" key="1">
    <citation type="submission" date="2020-04" db="EMBL/GenBank/DDBJ databases">
        <authorList>
            <person name="De Canck E."/>
        </authorList>
    </citation>
    <scope>NUCLEOTIDE SEQUENCE [LARGE SCALE GENOMIC DNA]</scope>
    <source>
        <strain evidence="2 3">LMG 3441</strain>
    </source>
</reference>
<accession>A0A6S6ZF75</accession>
<name>A0A6S6ZF75_9BURK</name>